<dbReference type="PANTHER" id="PTHR47272">
    <property type="entry name" value="DDE_TNP_1_7 DOMAIN-CONTAINING PROTEIN"/>
    <property type="match status" value="1"/>
</dbReference>
<keyword evidence="4" id="KW-1185">Reference proteome</keyword>
<sequence length="655" mass="75529">MSSSESEFLGFSEDECECVVPSLENTRNDEVSRYFRAFADAPEPESDSDTENVLAICIEGDESEVDFLSGSEDEERENYSVKPIDPSRFYGRSDTEHQDEIILPDSTPSVSSKPKAKKINKSTAKKTKKSRMTTRATAAKQKRHKPRWQPLANDVQMREVPQCGLTLSVPPAKTWTPYQYFRSLFDDEIIENITKQTNMYSVEKLGESIEVSKNEIEQFLGMLLLMGIHKVPNYRMNWGTATRYAPIADVMTRNRFEQIKRMLHFADNSRMKQRNEPGYDKLFKVRPFVTAIRQNFLRIEPLPEQSIDEIMIPSKARSPLRQYNKNKPHRFGINVKGRAGKDGILHDFDIYTGKSGEQPSGDWGISGDVVLKLVATLPEHKQVRIFGDNWFSSYSLAMELKNRGFQYTGTIRPGRISNANFIADKELMAKGRGSYDAYISSDNIIIVTWFDNKAIHLISTYNGVMPLDIVNRWSTAQKKFISVDRPMIVRDYNQNMGGIDLNDFLVALYRTSIGTKKYYMRIFMHFLDAAIVNGWLLYRRHTEQRGDTNHMSLLDFRIAVADYLILYGKAVVKRRGRPTTKIVRTRKKHRVTRKVVPAEARFDNFAHWPVVLNQRVRCFHCDERNHFTSFGCSKCDVPLCVLQDRNCFVQFHNAD</sequence>
<feature type="compositionally biased region" description="Acidic residues" evidence="1">
    <location>
        <begin position="67"/>
        <end position="76"/>
    </location>
</feature>
<name>A0ABM1ZZB2_AEDAL</name>
<feature type="compositionally biased region" description="Basic residues" evidence="1">
    <location>
        <begin position="114"/>
        <end position="132"/>
    </location>
</feature>
<dbReference type="InterPro" id="IPR029526">
    <property type="entry name" value="PGBD"/>
</dbReference>
<dbReference type="RefSeq" id="XP_062711162.1">
    <property type="nucleotide sequence ID" value="XM_062855178.1"/>
</dbReference>
<evidence type="ECO:0000313" key="4">
    <source>
        <dbReference type="Proteomes" id="UP000069940"/>
    </source>
</evidence>
<feature type="compositionally biased region" description="Basic and acidic residues" evidence="1">
    <location>
        <begin position="91"/>
        <end position="100"/>
    </location>
</feature>
<dbReference type="Pfam" id="PF13843">
    <property type="entry name" value="DDE_Tnp_1_7"/>
    <property type="match status" value="1"/>
</dbReference>
<protein>
    <recommendedName>
        <fullName evidence="2">PiggyBac transposable element-derived protein domain-containing protein</fullName>
    </recommendedName>
</protein>
<reference evidence="4" key="1">
    <citation type="journal article" date="2015" name="Proc. Natl. Acad. Sci. U.S.A.">
        <title>Genome sequence of the Asian Tiger mosquito, Aedes albopictus, reveals insights into its biology, genetics, and evolution.</title>
        <authorList>
            <person name="Chen X.G."/>
            <person name="Jiang X."/>
            <person name="Gu J."/>
            <person name="Xu M."/>
            <person name="Wu Y."/>
            <person name="Deng Y."/>
            <person name="Zhang C."/>
            <person name="Bonizzoni M."/>
            <person name="Dermauw W."/>
            <person name="Vontas J."/>
            <person name="Armbruster P."/>
            <person name="Huang X."/>
            <person name="Yang Y."/>
            <person name="Zhang H."/>
            <person name="He W."/>
            <person name="Peng H."/>
            <person name="Liu Y."/>
            <person name="Wu K."/>
            <person name="Chen J."/>
            <person name="Lirakis M."/>
            <person name="Topalis P."/>
            <person name="Van Leeuwen T."/>
            <person name="Hall A.B."/>
            <person name="Jiang X."/>
            <person name="Thorpe C."/>
            <person name="Mueller R.L."/>
            <person name="Sun C."/>
            <person name="Waterhouse R.M."/>
            <person name="Yan G."/>
            <person name="Tu Z.J."/>
            <person name="Fang X."/>
            <person name="James A.A."/>
        </authorList>
    </citation>
    <scope>NUCLEOTIDE SEQUENCE [LARGE SCALE GENOMIC DNA]</scope>
    <source>
        <strain evidence="4">Foshan</strain>
    </source>
</reference>
<accession>A0ABM1ZZB2</accession>
<feature type="domain" description="PiggyBac transposable element-derived protein" evidence="2">
    <location>
        <begin position="176"/>
        <end position="535"/>
    </location>
</feature>
<dbReference type="EnsemblMetazoa" id="AALFPA23_022997.R34199">
    <property type="protein sequence ID" value="AALFPA23_022997.P34199"/>
    <property type="gene ID" value="AALFPA23_022997"/>
</dbReference>
<dbReference type="GeneID" id="134289401"/>
<feature type="region of interest" description="Disordered" evidence="1">
    <location>
        <begin position="67"/>
        <end position="147"/>
    </location>
</feature>
<dbReference type="Proteomes" id="UP000069940">
    <property type="component" value="Unassembled WGS sequence"/>
</dbReference>
<reference evidence="3" key="2">
    <citation type="submission" date="2025-05" db="UniProtKB">
        <authorList>
            <consortium name="EnsemblMetazoa"/>
        </authorList>
    </citation>
    <scope>IDENTIFICATION</scope>
    <source>
        <strain evidence="3">Foshan</strain>
    </source>
</reference>
<evidence type="ECO:0000259" key="2">
    <source>
        <dbReference type="Pfam" id="PF13843"/>
    </source>
</evidence>
<evidence type="ECO:0000313" key="3">
    <source>
        <dbReference type="EnsemblMetazoa" id="AALFPA23_022997.P34199"/>
    </source>
</evidence>
<organism evidence="3 4">
    <name type="scientific">Aedes albopictus</name>
    <name type="common">Asian tiger mosquito</name>
    <name type="synonym">Stegomyia albopicta</name>
    <dbReference type="NCBI Taxonomy" id="7160"/>
    <lineage>
        <taxon>Eukaryota</taxon>
        <taxon>Metazoa</taxon>
        <taxon>Ecdysozoa</taxon>
        <taxon>Arthropoda</taxon>
        <taxon>Hexapoda</taxon>
        <taxon>Insecta</taxon>
        <taxon>Pterygota</taxon>
        <taxon>Neoptera</taxon>
        <taxon>Endopterygota</taxon>
        <taxon>Diptera</taxon>
        <taxon>Nematocera</taxon>
        <taxon>Culicoidea</taxon>
        <taxon>Culicidae</taxon>
        <taxon>Culicinae</taxon>
        <taxon>Aedini</taxon>
        <taxon>Aedes</taxon>
        <taxon>Stegomyia</taxon>
    </lineage>
</organism>
<evidence type="ECO:0000256" key="1">
    <source>
        <dbReference type="SAM" id="MobiDB-lite"/>
    </source>
</evidence>
<dbReference type="PANTHER" id="PTHR47272:SF1">
    <property type="entry name" value="PIGGYBAC TRANSPOSABLE ELEMENT-DERIVED PROTEIN 3-LIKE"/>
    <property type="match status" value="1"/>
</dbReference>
<proteinExistence type="predicted"/>